<evidence type="ECO:0000313" key="2">
    <source>
        <dbReference type="EMBL" id="ABO95281.1"/>
    </source>
</evidence>
<protein>
    <recommendedName>
        <fullName evidence="4">SOUL heme-binding protein</fullName>
    </recommendedName>
</protein>
<evidence type="ECO:0000313" key="3">
    <source>
        <dbReference type="Proteomes" id="UP000001568"/>
    </source>
</evidence>
<dbReference type="KEGG" id="olu:OSTLU_30678"/>
<sequence>MGSALGRISEEQPRYDVARACDGYEVRTYEACCVIETTYDPRERDEQGKSFMRLAKYIGVLSKPRNARDEKIAMTAPVFMTPDATAATRYVMQFVLPKSKFPEGAAQAPRALDPEVAVKDVPARTMAARRFSGRMRKEEIEAQTEALKKALKAAGVQLAHGEKTVVQYAGYNPPWTPGIMRTNEVLVEILWDPSADQAAA</sequence>
<name>A4RUN0_OSTLU</name>
<comment type="similarity">
    <text evidence="1">Belongs to the HEBP family.</text>
</comment>
<dbReference type="Pfam" id="PF04832">
    <property type="entry name" value="SOUL"/>
    <property type="match status" value="1"/>
</dbReference>
<dbReference type="eggNOG" id="ENOG502QU4S">
    <property type="taxonomic scope" value="Eukaryota"/>
</dbReference>
<accession>A4RUN0</accession>
<dbReference type="EMBL" id="CP000583">
    <property type="protein sequence ID" value="ABO95281.1"/>
    <property type="molecule type" value="Genomic_DNA"/>
</dbReference>
<dbReference type="GeneID" id="5000951"/>
<proteinExistence type="inferred from homology"/>
<dbReference type="HOGENOM" id="CLU_068699_0_1_1"/>
<keyword evidence="3" id="KW-1185">Reference proteome</keyword>
<dbReference type="OMA" id="MPSKWSM"/>
<evidence type="ECO:0008006" key="4">
    <source>
        <dbReference type="Google" id="ProtNLM"/>
    </source>
</evidence>
<dbReference type="SUPFAM" id="SSF55136">
    <property type="entry name" value="Probable bacterial effector-binding domain"/>
    <property type="match status" value="1"/>
</dbReference>
<dbReference type="AlphaFoldDB" id="A4RUN0"/>
<dbReference type="Proteomes" id="UP000001568">
    <property type="component" value="Chromosome 3"/>
</dbReference>
<dbReference type="Gene3D" id="3.20.80.10">
    <property type="entry name" value="Regulatory factor, effector binding domain"/>
    <property type="match status" value="1"/>
</dbReference>
<dbReference type="InterPro" id="IPR011256">
    <property type="entry name" value="Reg_factor_effector_dom_sf"/>
</dbReference>
<gene>
    <name evidence="2" type="ORF">OSTLU_30678</name>
</gene>
<dbReference type="Gramene" id="ABO95281">
    <property type="protein sequence ID" value="ABO95281"/>
    <property type="gene ID" value="OSTLU_30678"/>
</dbReference>
<reference evidence="2 3" key="1">
    <citation type="journal article" date="2007" name="Proc. Natl. Acad. Sci. U.S.A.">
        <title>The tiny eukaryote Ostreococcus provides genomic insights into the paradox of plankton speciation.</title>
        <authorList>
            <person name="Palenik B."/>
            <person name="Grimwood J."/>
            <person name="Aerts A."/>
            <person name="Rouze P."/>
            <person name="Salamov A."/>
            <person name="Putnam N."/>
            <person name="Dupont C."/>
            <person name="Jorgensen R."/>
            <person name="Derelle E."/>
            <person name="Rombauts S."/>
            <person name="Zhou K."/>
            <person name="Otillar R."/>
            <person name="Merchant S.S."/>
            <person name="Podell S."/>
            <person name="Gaasterland T."/>
            <person name="Napoli C."/>
            <person name="Gendler K."/>
            <person name="Manuell A."/>
            <person name="Tai V."/>
            <person name="Vallon O."/>
            <person name="Piganeau G."/>
            <person name="Jancek S."/>
            <person name="Heijde M."/>
            <person name="Jabbari K."/>
            <person name="Bowler C."/>
            <person name="Lohr M."/>
            <person name="Robbens S."/>
            <person name="Werner G."/>
            <person name="Dubchak I."/>
            <person name="Pazour G.J."/>
            <person name="Ren Q."/>
            <person name="Paulsen I."/>
            <person name="Delwiche C."/>
            <person name="Schmutz J."/>
            <person name="Rokhsar D."/>
            <person name="Van de Peer Y."/>
            <person name="Moreau H."/>
            <person name="Grigoriev I.V."/>
        </authorList>
    </citation>
    <scope>NUCLEOTIDE SEQUENCE [LARGE SCALE GENOMIC DNA]</scope>
    <source>
        <strain evidence="2 3">CCE9901</strain>
    </source>
</reference>
<dbReference type="RefSeq" id="XP_001416988.1">
    <property type="nucleotide sequence ID" value="XM_001416951.1"/>
</dbReference>
<dbReference type="InterPro" id="IPR006917">
    <property type="entry name" value="SOUL_heme-bd"/>
</dbReference>
<organism evidence="2 3">
    <name type="scientific">Ostreococcus lucimarinus (strain CCE9901)</name>
    <dbReference type="NCBI Taxonomy" id="436017"/>
    <lineage>
        <taxon>Eukaryota</taxon>
        <taxon>Viridiplantae</taxon>
        <taxon>Chlorophyta</taxon>
        <taxon>Mamiellophyceae</taxon>
        <taxon>Mamiellales</taxon>
        <taxon>Bathycoccaceae</taxon>
        <taxon>Ostreococcus</taxon>
    </lineage>
</organism>
<evidence type="ECO:0000256" key="1">
    <source>
        <dbReference type="ARBA" id="ARBA00009817"/>
    </source>
</evidence>
<dbReference type="PANTHER" id="PTHR11220:SF58">
    <property type="entry name" value="SOUL HEME-BINDING FAMILY PROTEIN"/>
    <property type="match status" value="1"/>
</dbReference>
<dbReference type="OrthoDB" id="6424451at2759"/>
<dbReference type="PANTHER" id="PTHR11220">
    <property type="entry name" value="HEME-BINDING PROTEIN-RELATED"/>
    <property type="match status" value="1"/>
</dbReference>